<dbReference type="HOGENOM" id="CLU_743629_0_0_10"/>
<sequence>MYVGKRIVFLRTFYIFDCKTLMNMNIKHLGICGFMVSCLILSCTEKKKEMPIPDKVIEMDRVDGDMNEIIDTVMYLPLEKTEQSVLSRVNKLLSYDSLYFLADFNYSKIAVYTHTGKLKYVLNKRGHGRGEYLEIRNFTVHGDKLYTIDNFQSKINIYNKETGEYIESIATDIVASDIAAFGENEFLLTSIPNGQPQAKEQPENLVFLTDEDFQVKDAYFPYEKDYCEPLSRYSYFSTTDSSVIFSSFLYDGCAEMMKSNGHGIHTIQMSLKYPIPEGQRTKKESYDGSTAYAFVSQTPIACKHYWYVDVTKDRKLESFVYDTHEDKLYGNDESSMNKMAFIVGSDDRHFISYVPDKAYYDELVKYGLHRADSLTETSLAQGGSALVLYAVR</sequence>
<proteinExistence type="predicted"/>
<name>F3QVK7_9BACT</name>
<protein>
    <submittedName>
        <fullName evidence="1">Conserved domain protein</fullName>
    </submittedName>
</protein>
<accession>F3QVK7</accession>
<dbReference type="Proteomes" id="UP000005546">
    <property type="component" value="Unassembled WGS sequence"/>
</dbReference>
<evidence type="ECO:0000313" key="1">
    <source>
        <dbReference type="EMBL" id="EGG52788.1"/>
    </source>
</evidence>
<organism evidence="1 2">
    <name type="scientific">Paraprevotella xylaniphila YIT 11841</name>
    <dbReference type="NCBI Taxonomy" id="762982"/>
    <lineage>
        <taxon>Bacteria</taxon>
        <taxon>Pseudomonadati</taxon>
        <taxon>Bacteroidota</taxon>
        <taxon>Bacteroidia</taxon>
        <taxon>Bacteroidales</taxon>
        <taxon>Prevotellaceae</taxon>
        <taxon>Paraprevotella</taxon>
    </lineage>
</organism>
<comment type="caution">
    <text evidence="1">The sequence shown here is derived from an EMBL/GenBank/DDBJ whole genome shotgun (WGS) entry which is preliminary data.</text>
</comment>
<evidence type="ECO:0000313" key="2">
    <source>
        <dbReference type="Proteomes" id="UP000005546"/>
    </source>
</evidence>
<dbReference type="EMBL" id="AFBR01000065">
    <property type="protein sequence ID" value="EGG52788.1"/>
    <property type="molecule type" value="Genomic_DNA"/>
</dbReference>
<dbReference type="AlphaFoldDB" id="F3QVK7"/>
<dbReference type="Pfam" id="PF17170">
    <property type="entry name" value="DUF5128"/>
    <property type="match status" value="1"/>
</dbReference>
<keyword evidence="2" id="KW-1185">Reference proteome</keyword>
<gene>
    <name evidence="1" type="ORF">HMPREF9442_02233</name>
</gene>
<dbReference type="eggNOG" id="ENOG5033ZHY">
    <property type="taxonomic scope" value="Bacteria"/>
</dbReference>
<reference evidence="1 2" key="1">
    <citation type="submission" date="2011-02" db="EMBL/GenBank/DDBJ databases">
        <authorList>
            <person name="Weinstock G."/>
            <person name="Sodergren E."/>
            <person name="Clifton S."/>
            <person name="Fulton L."/>
            <person name="Fulton B."/>
            <person name="Courtney L."/>
            <person name="Fronick C."/>
            <person name="Harrison M."/>
            <person name="Strong C."/>
            <person name="Farmer C."/>
            <person name="Delahaunty K."/>
            <person name="Markovic C."/>
            <person name="Hall O."/>
            <person name="Minx P."/>
            <person name="Tomlinson C."/>
            <person name="Mitreva M."/>
            <person name="Hou S."/>
            <person name="Chen J."/>
            <person name="Wollam A."/>
            <person name="Pepin K.H."/>
            <person name="Johnson M."/>
            <person name="Bhonagiri V."/>
            <person name="Zhang X."/>
            <person name="Suruliraj S."/>
            <person name="Warren W."/>
            <person name="Chinwalla A."/>
            <person name="Mardis E.R."/>
            <person name="Wilson R.K."/>
        </authorList>
    </citation>
    <scope>NUCLEOTIDE SEQUENCE [LARGE SCALE GENOMIC DNA]</scope>
    <source>
        <strain evidence="1 2">YIT 11841</strain>
    </source>
</reference>